<dbReference type="PRINTS" id="PR00081">
    <property type="entry name" value="GDHRDH"/>
</dbReference>
<comment type="similarity">
    <text evidence="1">Belongs to the short-chain dehydrogenases/reductases (SDR) family.</text>
</comment>
<gene>
    <name evidence="5" type="ORF">BK809_0006187</name>
</gene>
<keyword evidence="2" id="KW-0521">NADP</keyword>
<dbReference type="InterPro" id="IPR002347">
    <property type="entry name" value="SDR_fam"/>
</dbReference>
<protein>
    <submittedName>
        <fullName evidence="5">Putative oxidoreductase</fullName>
    </submittedName>
</protein>
<reference evidence="5 6" key="1">
    <citation type="submission" date="2017-01" db="EMBL/GenBank/DDBJ databases">
        <title>Draft genome sequence of Diplodia seriata F98.1, a fungal species involved in grapevine trunk diseases.</title>
        <authorList>
            <person name="Robert-Siegwald G."/>
            <person name="Vallet J."/>
            <person name="Abou-Mansour E."/>
            <person name="Xu J."/>
            <person name="Rey P."/>
            <person name="Bertsch C."/>
            <person name="Rego C."/>
            <person name="Larignon P."/>
            <person name="Fontaine F."/>
            <person name="Lebrun M.-H."/>
        </authorList>
    </citation>
    <scope>NUCLEOTIDE SEQUENCE [LARGE SCALE GENOMIC DNA]</scope>
    <source>
        <strain evidence="5 6">F98.1</strain>
    </source>
</reference>
<dbReference type="GO" id="GO:0050664">
    <property type="term" value="F:oxidoreductase activity, acting on NAD(P)H, oxygen as acceptor"/>
    <property type="evidence" value="ECO:0007669"/>
    <property type="project" value="TreeGrafter"/>
</dbReference>
<dbReference type="PANTHER" id="PTHR43008">
    <property type="entry name" value="BENZIL REDUCTASE"/>
    <property type="match status" value="1"/>
</dbReference>
<evidence type="ECO:0000313" key="6">
    <source>
        <dbReference type="Proteomes" id="UP000190776"/>
    </source>
</evidence>
<dbReference type="InterPro" id="IPR057326">
    <property type="entry name" value="KR_dom"/>
</dbReference>
<dbReference type="SMART" id="SM00822">
    <property type="entry name" value="PKS_KR"/>
    <property type="match status" value="1"/>
</dbReference>
<dbReference type="SUPFAM" id="SSF51735">
    <property type="entry name" value="NAD(P)-binding Rossmann-fold domains"/>
    <property type="match status" value="1"/>
</dbReference>
<dbReference type="PANTHER" id="PTHR43008:SF8">
    <property type="entry name" value="BENZIL REDUCTASE ((S)-BENZOIN FORMING) IRC24"/>
    <property type="match status" value="1"/>
</dbReference>
<dbReference type="Gene3D" id="3.40.50.720">
    <property type="entry name" value="NAD(P)-binding Rossmann-like Domain"/>
    <property type="match status" value="1"/>
</dbReference>
<dbReference type="OrthoDB" id="153074at2759"/>
<dbReference type="CDD" id="cd05367">
    <property type="entry name" value="SPR-like_SDR_c"/>
    <property type="match status" value="1"/>
</dbReference>
<feature type="domain" description="Ketoreductase" evidence="4">
    <location>
        <begin position="6"/>
        <end position="183"/>
    </location>
</feature>
<proteinExistence type="inferred from homology"/>
<dbReference type="Pfam" id="PF00106">
    <property type="entry name" value="adh_short"/>
    <property type="match status" value="1"/>
</dbReference>
<evidence type="ECO:0000256" key="2">
    <source>
        <dbReference type="ARBA" id="ARBA00022857"/>
    </source>
</evidence>
<organism evidence="5 6">
    <name type="scientific">Diplodia seriata</name>
    <dbReference type="NCBI Taxonomy" id="420778"/>
    <lineage>
        <taxon>Eukaryota</taxon>
        <taxon>Fungi</taxon>
        <taxon>Dikarya</taxon>
        <taxon>Ascomycota</taxon>
        <taxon>Pezizomycotina</taxon>
        <taxon>Dothideomycetes</taxon>
        <taxon>Dothideomycetes incertae sedis</taxon>
        <taxon>Botryosphaeriales</taxon>
        <taxon>Botryosphaeriaceae</taxon>
        <taxon>Diplodia</taxon>
    </lineage>
</organism>
<dbReference type="EMBL" id="MSZU01000114">
    <property type="protein sequence ID" value="OMP81878.1"/>
    <property type="molecule type" value="Genomic_DNA"/>
</dbReference>
<evidence type="ECO:0000313" key="5">
    <source>
        <dbReference type="EMBL" id="OMP81878.1"/>
    </source>
</evidence>
<comment type="caution">
    <text evidence="5">The sequence shown here is derived from an EMBL/GenBank/DDBJ whole genome shotgun (WGS) entry which is preliminary data.</text>
</comment>
<dbReference type="InterPro" id="IPR036291">
    <property type="entry name" value="NAD(P)-bd_dom_sf"/>
</dbReference>
<sequence>MAAAGKVIIVTGASRGIGLAISHFLLQRQCRLVVVARSKEPLERLRAEHPEQVQLLSGDLADFSIGKQAADLALQHWNRLDGLVVNHGVLEPVKKICDTEPEEWRAAFDVNVFSGIALIKAALPALRSSNGRIVLVSSGAASHSYAAWGAYGASKAVLNHLAETLAAEEPDVTTLSIRPGTVDTNMQDNIRATHHKHMDPKDAEKFLGLPSNGKLLRPDQPGNVMARLVLDAPKELNGRYLKYVLPRNTPTQFVLTQALQLERPRAVRVPGRVNVSESQELARALAGLSFF</sequence>
<dbReference type="FunFam" id="3.40.50.720:FF:000281">
    <property type="entry name" value="Uncharacterized oxidoreductase YIR035C"/>
    <property type="match status" value="1"/>
</dbReference>
<evidence type="ECO:0000256" key="3">
    <source>
        <dbReference type="ARBA" id="ARBA00023002"/>
    </source>
</evidence>
<keyword evidence="3" id="KW-0560">Oxidoreductase</keyword>
<dbReference type="STRING" id="420778.A0A1S8B3C9"/>
<evidence type="ECO:0000259" key="4">
    <source>
        <dbReference type="SMART" id="SM00822"/>
    </source>
</evidence>
<dbReference type="AlphaFoldDB" id="A0A1S8B3C9"/>
<accession>A0A1S8B3C9</accession>
<evidence type="ECO:0000256" key="1">
    <source>
        <dbReference type="ARBA" id="ARBA00006484"/>
    </source>
</evidence>
<name>A0A1S8B3C9_9PEZI</name>
<dbReference type="Proteomes" id="UP000190776">
    <property type="component" value="Unassembled WGS sequence"/>
</dbReference>